<proteinExistence type="predicted"/>
<name>A0A6G4R190_9CAUL</name>
<dbReference type="AlphaFoldDB" id="A0A6G4R190"/>
<protein>
    <submittedName>
        <fullName evidence="1">Uncharacterized protein</fullName>
    </submittedName>
</protein>
<accession>A0A6G4R190</accession>
<comment type="caution">
    <text evidence="1">The sequence shown here is derived from an EMBL/GenBank/DDBJ whole genome shotgun (WGS) entry which is preliminary data.</text>
</comment>
<dbReference type="EMBL" id="JAAKGT010000010">
    <property type="protein sequence ID" value="NGM51493.1"/>
    <property type="molecule type" value="Genomic_DNA"/>
</dbReference>
<gene>
    <name evidence="1" type="ORF">G5B46_17925</name>
</gene>
<dbReference type="RefSeq" id="WP_165261033.1">
    <property type="nucleotide sequence ID" value="NZ_JAAKGT010000010.1"/>
</dbReference>
<organism evidence="1">
    <name type="scientific">Caulobacter sp. 602-2</name>
    <dbReference type="NCBI Taxonomy" id="2710887"/>
    <lineage>
        <taxon>Bacteria</taxon>
        <taxon>Pseudomonadati</taxon>
        <taxon>Pseudomonadota</taxon>
        <taxon>Alphaproteobacteria</taxon>
        <taxon>Caulobacterales</taxon>
        <taxon>Caulobacteraceae</taxon>
        <taxon>Caulobacter</taxon>
    </lineage>
</organism>
<evidence type="ECO:0000313" key="1">
    <source>
        <dbReference type="EMBL" id="NGM51493.1"/>
    </source>
</evidence>
<sequence>MPIQLVCRACRRPLTAPLCWTDETNHVVGQDREPSVLAGLAVRLSNESASSIHGPDGQIVGVHVFSPAGAIATHPDDVPPEALRSTGVDNGCCGSDGSDGPNRACLCGAVVGTEWSDCWTQAELRFHPDAVEAVPAD</sequence>
<reference evidence="1" key="1">
    <citation type="submission" date="2020-02" db="EMBL/GenBank/DDBJ databases">
        <authorList>
            <person name="Gao J."/>
            <person name="Sun J."/>
        </authorList>
    </citation>
    <scope>NUCLEOTIDE SEQUENCE</scope>
    <source>
        <strain evidence="1">602-2</strain>
    </source>
</reference>